<feature type="domain" description="Aminotransferase class I/classII large" evidence="6">
    <location>
        <begin position="36"/>
        <end position="382"/>
    </location>
</feature>
<reference evidence="7 8" key="1">
    <citation type="submission" date="2019-10" db="EMBL/GenBank/DDBJ databases">
        <title>Gracilibacillus sp. nov. isolated from rice seeds.</title>
        <authorList>
            <person name="He S."/>
        </authorList>
    </citation>
    <scope>NUCLEOTIDE SEQUENCE [LARGE SCALE GENOMIC DNA]</scope>
    <source>
        <strain evidence="7 8">TD8</strain>
    </source>
</reference>
<evidence type="ECO:0000259" key="6">
    <source>
        <dbReference type="Pfam" id="PF00155"/>
    </source>
</evidence>
<dbReference type="RefSeq" id="WP_153404267.1">
    <property type="nucleotide sequence ID" value="NZ_ML762432.1"/>
</dbReference>
<dbReference type="InterPro" id="IPR015422">
    <property type="entry name" value="PyrdxlP-dep_Trfase_small"/>
</dbReference>
<dbReference type="GO" id="GO:0047804">
    <property type="term" value="F:cysteine-S-conjugate beta-lyase activity"/>
    <property type="evidence" value="ECO:0007669"/>
    <property type="project" value="UniProtKB-EC"/>
</dbReference>
<comment type="similarity">
    <text evidence="5">Belongs to the class-II pyridoxal-phosphate-dependent aminotransferase family. MalY/PatB cystathionine beta-lyase subfamily.</text>
</comment>
<dbReference type="Gene3D" id="3.40.640.10">
    <property type="entry name" value="Type I PLP-dependent aspartate aminotransferase-like (Major domain)"/>
    <property type="match status" value="1"/>
</dbReference>
<evidence type="ECO:0000256" key="1">
    <source>
        <dbReference type="ARBA" id="ARBA00001933"/>
    </source>
</evidence>
<evidence type="ECO:0000256" key="4">
    <source>
        <dbReference type="ARBA" id="ARBA00023239"/>
    </source>
</evidence>
<evidence type="ECO:0000256" key="3">
    <source>
        <dbReference type="ARBA" id="ARBA00022898"/>
    </source>
</evidence>
<evidence type="ECO:0000313" key="7">
    <source>
        <dbReference type="EMBL" id="KAB8131820.1"/>
    </source>
</evidence>
<dbReference type="EC" id="4.4.1.13" evidence="2"/>
<keyword evidence="4 7" id="KW-0456">Lyase</keyword>
<comment type="cofactor">
    <cofactor evidence="1">
        <name>pyridoxal 5'-phosphate</name>
        <dbReference type="ChEBI" id="CHEBI:597326"/>
    </cofactor>
</comment>
<accession>A0A7C8KYL9</accession>
<evidence type="ECO:0000313" key="8">
    <source>
        <dbReference type="Proteomes" id="UP000480246"/>
    </source>
</evidence>
<dbReference type="InterPro" id="IPR004839">
    <property type="entry name" value="Aminotransferase_I/II_large"/>
</dbReference>
<sequence>MNQHFEQIIDRKNTRAAKWDLVKQLYGSEDVLPMWVADMDFQIPPAVSNALSERAKHGIFGYTLTDKTFSQSVVDWINYKHKWSIKSDWLLYSPGVITTLHMAIQALTEKGDKVLIQTPVYPPFFQIVKTHERQLIENELLLTNGKYEIDFRDMEEKFKQGVKAFILCNPHNPVGRVWTKDELEKIIALCKKYNVLILADEIHADLVYEPNKHIPIASLDEEILQHSITCMSPTKTFNLAGLQASYVVTANKTIRKEMEEMFHKQGIHGVNTLGITALEAAYNDGRQWLTQLMEQLKTNLDHVIEIFDNRTDVNVIRPEGTYLIWLDFRSLNMSHEELKKFLQKDAKIGLNDGVSFGEKGTGFMRMNIATPLALVKDGVERITTALDNRKKEEE</sequence>
<dbReference type="AlphaFoldDB" id="A0A7C8KYL9"/>
<comment type="caution">
    <text evidence="7">The sequence shown here is derived from an EMBL/GenBank/DDBJ whole genome shotgun (WGS) entry which is preliminary data.</text>
</comment>
<organism evidence="7 8">
    <name type="scientific">Gracilibacillus oryzae</name>
    <dbReference type="NCBI Taxonomy" id="1672701"/>
    <lineage>
        <taxon>Bacteria</taxon>
        <taxon>Bacillati</taxon>
        <taxon>Bacillota</taxon>
        <taxon>Bacilli</taxon>
        <taxon>Bacillales</taxon>
        <taxon>Bacillaceae</taxon>
        <taxon>Gracilibacillus</taxon>
    </lineage>
</organism>
<dbReference type="InterPro" id="IPR027619">
    <property type="entry name" value="C-S_lyase_PatB-like"/>
</dbReference>
<dbReference type="InterPro" id="IPR015424">
    <property type="entry name" value="PyrdxlP-dep_Trfase"/>
</dbReference>
<gene>
    <name evidence="7" type="ORF">F9U64_13240</name>
</gene>
<dbReference type="CDD" id="cd00609">
    <property type="entry name" value="AAT_like"/>
    <property type="match status" value="1"/>
</dbReference>
<dbReference type="NCBIfam" id="TIGR04350">
    <property type="entry name" value="C_S_lyase_PatB"/>
    <property type="match status" value="1"/>
</dbReference>
<dbReference type="OrthoDB" id="9802872at2"/>
<keyword evidence="3" id="KW-0663">Pyridoxal phosphate</keyword>
<dbReference type="InterPro" id="IPR051798">
    <property type="entry name" value="Class-II_PLP-Dep_Aminotrans"/>
</dbReference>
<evidence type="ECO:0000256" key="2">
    <source>
        <dbReference type="ARBA" id="ARBA00012224"/>
    </source>
</evidence>
<dbReference type="EMBL" id="WEID01000065">
    <property type="protein sequence ID" value="KAB8131820.1"/>
    <property type="molecule type" value="Genomic_DNA"/>
</dbReference>
<proteinExistence type="inferred from homology"/>
<dbReference type="PANTHER" id="PTHR43525:SF1">
    <property type="entry name" value="PROTEIN MALY"/>
    <property type="match status" value="1"/>
</dbReference>
<keyword evidence="8" id="KW-1185">Reference proteome</keyword>
<dbReference type="Proteomes" id="UP000480246">
    <property type="component" value="Unassembled WGS sequence"/>
</dbReference>
<dbReference type="PANTHER" id="PTHR43525">
    <property type="entry name" value="PROTEIN MALY"/>
    <property type="match status" value="1"/>
</dbReference>
<dbReference type="InterPro" id="IPR015421">
    <property type="entry name" value="PyrdxlP-dep_Trfase_major"/>
</dbReference>
<evidence type="ECO:0000256" key="5">
    <source>
        <dbReference type="ARBA" id="ARBA00037974"/>
    </source>
</evidence>
<protein>
    <recommendedName>
        <fullName evidence="2">cysteine-S-conjugate beta-lyase</fullName>
        <ecNumber evidence="2">4.4.1.13</ecNumber>
    </recommendedName>
</protein>
<dbReference type="GO" id="GO:0030170">
    <property type="term" value="F:pyridoxal phosphate binding"/>
    <property type="evidence" value="ECO:0007669"/>
    <property type="project" value="InterPro"/>
</dbReference>
<dbReference type="SUPFAM" id="SSF53383">
    <property type="entry name" value="PLP-dependent transferases"/>
    <property type="match status" value="1"/>
</dbReference>
<dbReference type="Gene3D" id="3.90.1150.10">
    <property type="entry name" value="Aspartate Aminotransferase, domain 1"/>
    <property type="match status" value="1"/>
</dbReference>
<name>A0A7C8KYL9_9BACI</name>
<dbReference type="Pfam" id="PF00155">
    <property type="entry name" value="Aminotran_1_2"/>
    <property type="match status" value="1"/>
</dbReference>